<keyword evidence="3" id="KW-0255">Endonuclease</keyword>
<evidence type="ECO:0000256" key="1">
    <source>
        <dbReference type="SAM" id="MobiDB-lite"/>
    </source>
</evidence>
<dbReference type="GO" id="GO:0004519">
    <property type="term" value="F:endonuclease activity"/>
    <property type="evidence" value="ECO:0007669"/>
    <property type="project" value="UniProtKB-KW"/>
</dbReference>
<dbReference type="OrthoDB" id="3541361at2"/>
<dbReference type="CDD" id="cd00085">
    <property type="entry name" value="HNHc"/>
    <property type="match status" value="1"/>
</dbReference>
<feature type="compositionally biased region" description="Pro residues" evidence="1">
    <location>
        <begin position="410"/>
        <end position="422"/>
    </location>
</feature>
<proteinExistence type="predicted"/>
<dbReference type="AlphaFoldDB" id="A0A3M9MCI3"/>
<keyword evidence="3" id="KW-0540">Nuclease</keyword>
<keyword evidence="3" id="KW-0378">Hydrolase</keyword>
<keyword evidence="4" id="KW-1185">Reference proteome</keyword>
<gene>
    <name evidence="3" type="ORF">EFY87_08845</name>
</gene>
<dbReference type="InterPro" id="IPR003615">
    <property type="entry name" value="HNH_nuc"/>
</dbReference>
<accession>A0A3M9MCI3</accession>
<organism evidence="3 4">
    <name type="scientific">Flexivirga caeni</name>
    <dbReference type="NCBI Taxonomy" id="2294115"/>
    <lineage>
        <taxon>Bacteria</taxon>
        <taxon>Bacillati</taxon>
        <taxon>Actinomycetota</taxon>
        <taxon>Actinomycetes</taxon>
        <taxon>Micrococcales</taxon>
        <taxon>Dermacoccaceae</taxon>
        <taxon>Flexivirga</taxon>
    </lineage>
</organism>
<evidence type="ECO:0000313" key="4">
    <source>
        <dbReference type="Proteomes" id="UP000271678"/>
    </source>
</evidence>
<evidence type="ECO:0000313" key="3">
    <source>
        <dbReference type="EMBL" id="RNI22905.1"/>
    </source>
</evidence>
<feature type="domain" description="HNH nuclease" evidence="2">
    <location>
        <begin position="498"/>
        <end position="549"/>
    </location>
</feature>
<dbReference type="RefSeq" id="WP_123271105.1">
    <property type="nucleotide sequence ID" value="NZ_RJJQ01000007.1"/>
</dbReference>
<dbReference type="EMBL" id="RJJQ01000007">
    <property type="protein sequence ID" value="RNI22905.1"/>
    <property type="molecule type" value="Genomic_DNA"/>
</dbReference>
<feature type="compositionally biased region" description="Pro residues" evidence="1">
    <location>
        <begin position="354"/>
        <end position="363"/>
    </location>
</feature>
<feature type="compositionally biased region" description="Acidic residues" evidence="1">
    <location>
        <begin position="391"/>
        <end position="402"/>
    </location>
</feature>
<evidence type="ECO:0000259" key="2">
    <source>
        <dbReference type="SMART" id="SM00507"/>
    </source>
</evidence>
<name>A0A3M9MCI3_9MICO</name>
<sequence>MEDATADRTPGEGAPGSAGAKIQAAFELLASAFEDTRIDSITLAKEDLLEQVLATQRVLNTAWAVQSARLAQVAAIEEVRFPDRSAPSGFREHTVRHAVGTHQDEFIGCEVGPLLGWTSGHAVDRISEAVDAMTRTPRLFTHVGAGEVEPGKLATIHRALGQVVRSRAGDGTPVTLDMARQVEAALLGDADPAGTSTEEAAVAEQAGVALIGRQSVGQLRRRTGRILAAISPVSAGKAAAARRRDRVGVFVHPDDEPGLSHLHAILDAATAARVMAAVNELASDLHKDTTTGKTLAECRADAFADLILDNATVTTQLVVQIPVHTGTAAGAAAGTAGWPAGFAHPINGLTGIPDVPPGAPPTGPVSSTRLKSQAQVDTEFNQLLKTLYPPDPDDYADGELDDDSHAPPYRQDPPGRPPPWLAPPVDDAAPDNEQPQPDSAPVTARVGDAIIPGVGTIRASVVEAMTRSFGMTITRALIDADTGVTVETCQTRYRPSPKLAAFVRARDSHCRFPGCTRPAVRCDLDHVRAWPFGPTAAWNLHCLCRYHHRTKQAHGWTVTMTPLGVCTWTSPTGRTYITTPSD</sequence>
<dbReference type="SMART" id="SM00507">
    <property type="entry name" value="HNHc"/>
    <property type="match status" value="1"/>
</dbReference>
<feature type="region of interest" description="Disordered" evidence="1">
    <location>
        <begin position="349"/>
        <end position="446"/>
    </location>
</feature>
<feature type="compositionally biased region" description="Polar residues" evidence="1">
    <location>
        <begin position="369"/>
        <end position="384"/>
    </location>
</feature>
<reference evidence="3 4" key="1">
    <citation type="submission" date="2018-11" db="EMBL/GenBank/DDBJ databases">
        <title>Draft genome of Simplicispira Flexivirga sp. BO-16.</title>
        <authorList>
            <person name="Im W.T."/>
        </authorList>
    </citation>
    <scope>NUCLEOTIDE SEQUENCE [LARGE SCALE GENOMIC DNA]</scope>
    <source>
        <strain evidence="3 4">BO-16</strain>
    </source>
</reference>
<dbReference type="Proteomes" id="UP000271678">
    <property type="component" value="Unassembled WGS sequence"/>
</dbReference>
<protein>
    <submittedName>
        <fullName evidence="3">HNH endonuclease</fullName>
    </submittedName>
</protein>
<comment type="caution">
    <text evidence="3">The sequence shown here is derived from an EMBL/GenBank/DDBJ whole genome shotgun (WGS) entry which is preliminary data.</text>
</comment>